<dbReference type="Proteomes" id="UP000032160">
    <property type="component" value="Chromosome I"/>
</dbReference>
<dbReference type="InterPro" id="IPR036514">
    <property type="entry name" value="SGNH_hydro_sf"/>
</dbReference>
<dbReference type="OrthoDB" id="8447859at2"/>
<keyword evidence="1" id="KW-1133">Transmembrane helix</keyword>
<keyword evidence="1" id="KW-0472">Membrane</keyword>
<dbReference type="KEGG" id="pect:BN1012_Phect1103"/>
<dbReference type="STRING" id="1458461.BN1012_Phect1103"/>
<dbReference type="HOGENOM" id="CLU_497565_0_0_5"/>
<accession>X5MCL8</accession>
<evidence type="ECO:0000313" key="2">
    <source>
        <dbReference type="EMBL" id="CDO59317.1"/>
    </source>
</evidence>
<gene>
    <name evidence="2" type="ORF">BN1012_Phect1103</name>
</gene>
<evidence type="ECO:0000313" key="3">
    <source>
        <dbReference type="Proteomes" id="UP000032160"/>
    </source>
</evidence>
<keyword evidence="3" id="KW-1185">Reference proteome</keyword>
<dbReference type="EMBL" id="HG966617">
    <property type="protein sequence ID" value="CDO59317.1"/>
    <property type="molecule type" value="Genomic_DNA"/>
</dbReference>
<dbReference type="RefSeq" id="WP_052535350.1">
    <property type="nucleotide sequence ID" value="NZ_HG966617.1"/>
</dbReference>
<organism evidence="2 3">
    <name type="scientific">Candidatus Phaeomarinibacter ectocarpi</name>
    <dbReference type="NCBI Taxonomy" id="1458461"/>
    <lineage>
        <taxon>Bacteria</taxon>
        <taxon>Pseudomonadati</taxon>
        <taxon>Pseudomonadota</taxon>
        <taxon>Alphaproteobacteria</taxon>
        <taxon>Hyphomicrobiales</taxon>
        <taxon>Parvibaculaceae</taxon>
        <taxon>Candidatus Phaeomarinibacter</taxon>
    </lineage>
</organism>
<proteinExistence type="predicted"/>
<evidence type="ECO:0000256" key="1">
    <source>
        <dbReference type="SAM" id="Phobius"/>
    </source>
</evidence>
<evidence type="ECO:0008006" key="4">
    <source>
        <dbReference type="Google" id="ProtNLM"/>
    </source>
</evidence>
<name>X5MCL8_9HYPH</name>
<dbReference type="SUPFAM" id="SSF52266">
    <property type="entry name" value="SGNH hydrolase"/>
    <property type="match status" value="1"/>
</dbReference>
<dbReference type="Gene3D" id="3.40.50.1110">
    <property type="entry name" value="SGNH hydrolase"/>
    <property type="match status" value="1"/>
</dbReference>
<sequence>MADNSIRSALVNGAVIAGTFVVGFAFLEVGLRVVNGVPAAPWSDWRTQYVVAQNESSSNRYDETLGWVLRDNLTSPNMNTIEHGIRINGPDTVLTKGAVLAAGDSFTAGSEVGDTESWPAHLESKLGRPVMNSGVGAYGTDQIVLRAEQLMDILQPEIVVLSFFDQDILRSGYSRYGENKPYFVDTPAGLELKHVPVPAPSENKADDPDAGITDNLYLPAVVRSAVTGSPIYSPPGSTYRKIVNDPVAVSCGLLNRIKKQTVEAGVHLLLVLQYGGQIHHTQSPRPGHAELVIECATSLGIPVVDEFDRIRQVSNVSSEDLRALYVMGPGDANFGHMSSAGNALVAGLIADAINDLPPDPSPLNETAGFGPSVYTVPLNDLLSPQMQTLDITQYSNGLVDVGALWWGQEGYTLSAKGPTGEHYLSLPALTDLEAGRYEIEVELRAGSTDRVRLQLLHSATTGVLADIDLGNNHADLTRLGPVQRIGASVKDADRGSDWKAVNFHAEFPAGDVRILIQFLDSTGSSNLPGDGTSFDIANIRLNGFVAD</sequence>
<dbReference type="GO" id="GO:0016788">
    <property type="term" value="F:hydrolase activity, acting on ester bonds"/>
    <property type="evidence" value="ECO:0007669"/>
    <property type="project" value="UniProtKB-ARBA"/>
</dbReference>
<keyword evidence="1" id="KW-0812">Transmembrane</keyword>
<dbReference type="AlphaFoldDB" id="X5MCL8"/>
<protein>
    <recommendedName>
        <fullName evidence="4">SGNH hydrolase-type esterase domain-containing protein</fullName>
    </recommendedName>
</protein>
<feature type="transmembrane region" description="Helical" evidence="1">
    <location>
        <begin position="9"/>
        <end position="27"/>
    </location>
</feature>
<reference evidence="2 3" key="1">
    <citation type="journal article" date="2014" name="Front. Genet.">
        <title>Genome and metabolic network of "Candidatus Phaeomarinobacter ectocarpi" Ec32, a new candidate genus of Alphaproteobacteria frequently associated with brown algae.</title>
        <authorList>
            <person name="Dittami S.M."/>
            <person name="Barbeyron T."/>
            <person name="Boyen C."/>
            <person name="Cambefort J."/>
            <person name="Collet G."/>
            <person name="Delage L."/>
            <person name="Gobet A."/>
            <person name="Groisillier A."/>
            <person name="Leblanc C."/>
            <person name="Michel G."/>
            <person name="Scornet D."/>
            <person name="Siegel A."/>
            <person name="Tapia J.E."/>
            <person name="Tonon T."/>
        </authorList>
    </citation>
    <scope>NUCLEOTIDE SEQUENCE [LARGE SCALE GENOMIC DNA]</scope>
    <source>
        <strain evidence="2 3">Ec32</strain>
    </source>
</reference>